<proteinExistence type="predicted"/>
<feature type="region of interest" description="Disordered" evidence="1">
    <location>
        <begin position="1"/>
        <end position="29"/>
    </location>
</feature>
<feature type="domain" description="Ubiquitin-like" evidence="2">
    <location>
        <begin position="279"/>
        <end position="359"/>
    </location>
</feature>
<sequence length="617" mass="68498">MSAALKSEEEQEQKQEQKQERIPTVTFTTDHTSSGATVYNINRDYITHINVNLSPGCASPEAMDQMFKHIHATYSTPSLSAARLPRTCEPPSDQITTTYVAVDPLYNSAILSIAEVRVMIGILQIMMANPMLCSSQYLPETLAALKRIMTLMELAIRAYRHTDLVHSLSRVISIGVEECRGLLEELTLNLTNYRHLLSNAVLYFIRKYVWARAGQYSTMHALDSKLRKSHSSFAASLLALGQAAWPELKRGQLGKETLVELAKFYAELEQESTSLRHIKVDAVIVQDHLSRDLPVPMIFCTSSQDFHVVIAGFCSGLAGDVLIQRGNYRILNAGDQVIDPKDFGTVFEPGMAVTMSILFYEKVEERQGIEGYSCPRCQHVNSRCTGWVTCAKCNGSFKISPDESIVSPEIEQHADTDFIPNERSLFRKISISIYAPTSRRAAAAAASLTIANMVASEKRRIPVKAENALSDGGVGDVALDVDDIELDEANMVEMNANTADVGFGEETYGMPFYIREKGTTNYLTSNGCRRAEGTQIIVHPRIEVSEDITATECYEDESASKEHENVYRFISQRVVNRKLCRKCMDKALLEGPTGARGLQKAGGEVFVGVPEKPRKKP</sequence>
<protein>
    <recommendedName>
        <fullName evidence="2">Ubiquitin-like domain-containing protein</fullName>
    </recommendedName>
</protein>
<dbReference type="AlphaFoldDB" id="A0A165ZHA0"/>
<dbReference type="STRING" id="436010.A0A165ZHA0"/>
<dbReference type="EMBL" id="KV417677">
    <property type="protein sequence ID" value="KZP10593.1"/>
    <property type="molecule type" value="Genomic_DNA"/>
</dbReference>
<accession>A0A165ZHA0</accession>
<evidence type="ECO:0000313" key="4">
    <source>
        <dbReference type="Proteomes" id="UP000076532"/>
    </source>
</evidence>
<evidence type="ECO:0000259" key="2">
    <source>
        <dbReference type="Pfam" id="PF22893"/>
    </source>
</evidence>
<dbReference type="Proteomes" id="UP000076532">
    <property type="component" value="Unassembled WGS sequence"/>
</dbReference>
<name>A0A165ZHA0_9AGAM</name>
<feature type="compositionally biased region" description="Basic and acidic residues" evidence="1">
    <location>
        <begin position="1"/>
        <end position="21"/>
    </location>
</feature>
<evidence type="ECO:0000313" key="3">
    <source>
        <dbReference type="EMBL" id="KZP10593.1"/>
    </source>
</evidence>
<evidence type="ECO:0000256" key="1">
    <source>
        <dbReference type="SAM" id="MobiDB-lite"/>
    </source>
</evidence>
<dbReference type="OrthoDB" id="5429838at2759"/>
<gene>
    <name evidence="3" type="ORF">FIBSPDRAFT_937958</name>
</gene>
<reference evidence="3 4" key="1">
    <citation type="journal article" date="2016" name="Mol. Biol. Evol.">
        <title>Comparative Genomics of Early-Diverging Mushroom-Forming Fungi Provides Insights into the Origins of Lignocellulose Decay Capabilities.</title>
        <authorList>
            <person name="Nagy L.G."/>
            <person name="Riley R."/>
            <person name="Tritt A."/>
            <person name="Adam C."/>
            <person name="Daum C."/>
            <person name="Floudas D."/>
            <person name="Sun H."/>
            <person name="Yadav J.S."/>
            <person name="Pangilinan J."/>
            <person name="Larsson K.H."/>
            <person name="Matsuura K."/>
            <person name="Barry K."/>
            <person name="Labutti K."/>
            <person name="Kuo R."/>
            <person name="Ohm R.A."/>
            <person name="Bhattacharya S.S."/>
            <person name="Shirouzu T."/>
            <person name="Yoshinaga Y."/>
            <person name="Martin F.M."/>
            <person name="Grigoriev I.V."/>
            <person name="Hibbett D.S."/>
        </authorList>
    </citation>
    <scope>NUCLEOTIDE SEQUENCE [LARGE SCALE GENOMIC DNA]</scope>
    <source>
        <strain evidence="3 4">CBS 109695</strain>
    </source>
</reference>
<dbReference type="InterPro" id="IPR054464">
    <property type="entry name" value="ULD_fung"/>
</dbReference>
<organism evidence="3 4">
    <name type="scientific">Athelia psychrophila</name>
    <dbReference type="NCBI Taxonomy" id="1759441"/>
    <lineage>
        <taxon>Eukaryota</taxon>
        <taxon>Fungi</taxon>
        <taxon>Dikarya</taxon>
        <taxon>Basidiomycota</taxon>
        <taxon>Agaricomycotina</taxon>
        <taxon>Agaricomycetes</taxon>
        <taxon>Agaricomycetidae</taxon>
        <taxon>Atheliales</taxon>
        <taxon>Atheliaceae</taxon>
        <taxon>Athelia</taxon>
    </lineage>
</organism>
<keyword evidence="4" id="KW-1185">Reference proteome</keyword>
<dbReference type="Pfam" id="PF22893">
    <property type="entry name" value="ULD_2"/>
    <property type="match status" value="1"/>
</dbReference>